<accession>A0A2Z5Y0Z9</accession>
<dbReference type="Proteomes" id="UP000269226">
    <property type="component" value="Chromosome"/>
</dbReference>
<reference evidence="1 2" key="1">
    <citation type="submission" date="2018-01" db="EMBL/GenBank/DDBJ databases">
        <title>Whole genome sequence of Melissococcus plutonius DAT561.</title>
        <authorList>
            <person name="Okumura K."/>
            <person name="Takamatsu D."/>
            <person name="Okura M."/>
        </authorList>
    </citation>
    <scope>NUCLEOTIDE SEQUENCE [LARGE SCALE GENOMIC DNA]</scope>
    <source>
        <strain evidence="1 2">DAT561</strain>
    </source>
</reference>
<proteinExistence type="predicted"/>
<evidence type="ECO:0000313" key="1">
    <source>
        <dbReference type="EMBL" id="BBC60555.1"/>
    </source>
</evidence>
<gene>
    <name evidence="1" type="ORF">DAT561_0418</name>
</gene>
<dbReference type="AlphaFoldDB" id="A0A2Z5Y0Z9"/>
<dbReference type="GeneID" id="57042979"/>
<organism evidence="1 2">
    <name type="scientific">Melissococcus plutonius</name>
    <dbReference type="NCBI Taxonomy" id="33970"/>
    <lineage>
        <taxon>Bacteria</taxon>
        <taxon>Bacillati</taxon>
        <taxon>Bacillota</taxon>
        <taxon>Bacilli</taxon>
        <taxon>Lactobacillales</taxon>
        <taxon>Enterococcaceae</taxon>
        <taxon>Melissococcus</taxon>
    </lineage>
</organism>
<name>A0A2Z5Y0Z9_9ENTE</name>
<sequence>MDEKARADKLTTYIMDRTKPEDKENMQRLLSEIMEKKSTNQLNKMYLMGVMPRALSYLNPDDVKEVKDAVGKFLKKYQVDKTV</sequence>
<dbReference type="OMA" id="TQEDMIR"/>
<dbReference type="RefSeq" id="WP_013774501.1">
    <property type="nucleotide sequence ID" value="NZ_AP018492.1"/>
</dbReference>
<evidence type="ECO:0000313" key="2">
    <source>
        <dbReference type="Proteomes" id="UP000269226"/>
    </source>
</evidence>
<protein>
    <submittedName>
        <fullName evidence="1">Uncharacterized protein</fullName>
    </submittedName>
</protein>
<dbReference type="EMBL" id="AP018492">
    <property type="protein sequence ID" value="BBC60555.1"/>
    <property type="molecule type" value="Genomic_DNA"/>
</dbReference>